<feature type="region of interest" description="Disordered" evidence="1">
    <location>
        <begin position="97"/>
        <end position="120"/>
    </location>
</feature>
<proteinExistence type="predicted"/>
<evidence type="ECO:0008006" key="4">
    <source>
        <dbReference type="Google" id="ProtNLM"/>
    </source>
</evidence>
<organism evidence="2 3">
    <name type="scientific">Aquisalinus luteolus</name>
    <dbReference type="NCBI Taxonomy" id="1566827"/>
    <lineage>
        <taxon>Bacteria</taxon>
        <taxon>Pseudomonadati</taxon>
        <taxon>Pseudomonadota</taxon>
        <taxon>Alphaproteobacteria</taxon>
        <taxon>Parvularculales</taxon>
        <taxon>Parvularculaceae</taxon>
        <taxon>Aquisalinus</taxon>
    </lineage>
</organism>
<dbReference type="InterPro" id="IPR010848">
    <property type="entry name" value="DUF1465"/>
</dbReference>
<evidence type="ECO:0000313" key="3">
    <source>
        <dbReference type="Proteomes" id="UP000621856"/>
    </source>
</evidence>
<dbReference type="RefSeq" id="WP_205967344.1">
    <property type="nucleotide sequence ID" value="NZ_BMGZ01000001.1"/>
</dbReference>
<evidence type="ECO:0000256" key="1">
    <source>
        <dbReference type="SAM" id="MobiDB-lite"/>
    </source>
</evidence>
<dbReference type="EMBL" id="BMGZ01000001">
    <property type="protein sequence ID" value="GGH93276.1"/>
    <property type="molecule type" value="Genomic_DNA"/>
</dbReference>
<dbReference type="Gene3D" id="1.10.8.930">
    <property type="entry name" value="Protein of unknown function DUF1465"/>
    <property type="match status" value="1"/>
</dbReference>
<gene>
    <name evidence="2" type="primary">rcdA</name>
    <name evidence="2" type="ORF">GCM10011355_04730</name>
</gene>
<dbReference type="Proteomes" id="UP000621856">
    <property type="component" value="Unassembled WGS sequence"/>
</dbReference>
<reference evidence="2" key="2">
    <citation type="submission" date="2020-09" db="EMBL/GenBank/DDBJ databases">
        <authorList>
            <person name="Sun Q."/>
            <person name="Zhou Y."/>
        </authorList>
    </citation>
    <scope>NUCLEOTIDE SEQUENCE</scope>
    <source>
        <strain evidence="2">CGMCC 1.14984</strain>
    </source>
</reference>
<name>A0A8J3EP14_9PROT</name>
<dbReference type="InterPro" id="IPR038301">
    <property type="entry name" value="AraC-like_sf"/>
</dbReference>
<sequence>MSVQQRQAGEPSRVNQAAMRFVSSKMFSNIFAEGMQLVEETAGYLDGEGRDAARELDRSEALSYAGISMRLTTRLMQIASWLLVMRAVREDEMSYEEAAQDKYRLGSPETSDQRKSEIQSGKELAGLPAELVRLRAETAKLYERIVRIDGELFDQPPLAPAQYDAASRIEALNRAFPGNNED</sequence>
<reference evidence="2" key="1">
    <citation type="journal article" date="2014" name="Int. J. Syst. Evol. Microbiol.">
        <title>Complete genome sequence of Corynebacterium casei LMG S-19264T (=DSM 44701T), isolated from a smear-ripened cheese.</title>
        <authorList>
            <consortium name="US DOE Joint Genome Institute (JGI-PGF)"/>
            <person name="Walter F."/>
            <person name="Albersmeier A."/>
            <person name="Kalinowski J."/>
            <person name="Ruckert C."/>
        </authorList>
    </citation>
    <scope>NUCLEOTIDE SEQUENCE</scope>
    <source>
        <strain evidence="2">CGMCC 1.14984</strain>
    </source>
</reference>
<comment type="caution">
    <text evidence="2">The sequence shown here is derived from an EMBL/GenBank/DDBJ whole genome shotgun (WGS) entry which is preliminary data.</text>
</comment>
<protein>
    <recommendedName>
        <fullName evidence="4">Regulator of CtrA degradation</fullName>
    </recommendedName>
</protein>
<evidence type="ECO:0000313" key="2">
    <source>
        <dbReference type="EMBL" id="GGH93276.1"/>
    </source>
</evidence>
<accession>A0A8J3EP14</accession>
<dbReference type="Pfam" id="PF07323">
    <property type="entry name" value="DUF1465"/>
    <property type="match status" value="1"/>
</dbReference>
<dbReference type="AlphaFoldDB" id="A0A8J3EP14"/>